<feature type="coiled-coil region" evidence="1">
    <location>
        <begin position="26"/>
        <end position="53"/>
    </location>
</feature>
<dbReference type="Pfam" id="PF03928">
    <property type="entry name" value="HbpS-like"/>
    <property type="match status" value="1"/>
</dbReference>
<dbReference type="InterPro" id="IPR005624">
    <property type="entry name" value="PduO/GlcC-like"/>
</dbReference>
<name>A0A1P8EE93_9GAMM</name>
<dbReference type="Proteomes" id="UP000185674">
    <property type="component" value="Chromosome"/>
</dbReference>
<dbReference type="STRING" id="487316.BEN76_00220"/>
<dbReference type="eggNOG" id="COG3193">
    <property type="taxonomic scope" value="Bacteria"/>
</dbReference>
<dbReference type="PANTHER" id="PTHR34309:SF10">
    <property type="entry name" value="SLR1406 PROTEIN"/>
    <property type="match status" value="1"/>
</dbReference>
<dbReference type="PANTHER" id="PTHR34309">
    <property type="entry name" value="SLR1406 PROTEIN"/>
    <property type="match status" value="1"/>
</dbReference>
<dbReference type="InterPro" id="IPR052517">
    <property type="entry name" value="GlcG_carb_metab_protein"/>
</dbReference>
<evidence type="ECO:0000256" key="1">
    <source>
        <dbReference type="SAM" id="Coils"/>
    </source>
</evidence>
<organism evidence="3 5">
    <name type="scientific">Acinetobacter soli</name>
    <dbReference type="NCBI Taxonomy" id="487316"/>
    <lineage>
        <taxon>Bacteria</taxon>
        <taxon>Pseudomonadati</taxon>
        <taxon>Pseudomonadota</taxon>
        <taxon>Gammaproteobacteria</taxon>
        <taxon>Moraxellales</taxon>
        <taxon>Moraxellaceae</taxon>
        <taxon>Acinetobacter</taxon>
    </lineage>
</organism>
<feature type="signal peptide" evidence="2">
    <location>
        <begin position="1"/>
        <end position="20"/>
    </location>
</feature>
<dbReference type="EMBL" id="CP134206">
    <property type="protein sequence ID" value="WND06985.1"/>
    <property type="molecule type" value="Genomic_DNA"/>
</dbReference>
<accession>A0A1P8EE93</accession>
<dbReference type="InterPro" id="IPR038084">
    <property type="entry name" value="PduO/GlcC-like_sf"/>
</dbReference>
<proteinExistence type="predicted"/>
<dbReference type="GeneID" id="67512009"/>
<feature type="chain" id="PRO_5043148450" evidence="2">
    <location>
        <begin position="21"/>
        <end position="161"/>
    </location>
</feature>
<gene>
    <name evidence="3" type="ORF">BEN76_00220</name>
    <name evidence="4" type="ORF">RHP80_07625</name>
</gene>
<keyword evidence="1" id="KW-0175">Coiled coil</keyword>
<dbReference type="RefSeq" id="WP_004943392.1">
    <property type="nucleotide sequence ID" value="NZ_BHGE01000026.1"/>
</dbReference>
<dbReference type="Proteomes" id="UP001256400">
    <property type="component" value="Chromosome"/>
</dbReference>
<evidence type="ECO:0000313" key="4">
    <source>
        <dbReference type="EMBL" id="WND06985.1"/>
    </source>
</evidence>
<dbReference type="SUPFAM" id="SSF143744">
    <property type="entry name" value="GlcG-like"/>
    <property type="match status" value="1"/>
</dbReference>
<dbReference type="KEGG" id="asol:BEN76_00220"/>
<evidence type="ECO:0000313" key="5">
    <source>
        <dbReference type="Proteomes" id="UP000185674"/>
    </source>
</evidence>
<reference evidence="3 5" key="1">
    <citation type="submission" date="2016-08" db="EMBL/GenBank/DDBJ databases">
        <title>Complete genome sequence of Acinetobacter baylyi strain GFJ2.</title>
        <authorList>
            <person name="Tabata M."/>
            <person name="Kuboki S."/>
            <person name="Gibu N."/>
            <person name="Kinouchi Y."/>
            <person name="Vangnai A."/>
            <person name="Kasai D."/>
            <person name="Fukuda M."/>
        </authorList>
    </citation>
    <scope>NUCLEOTIDE SEQUENCE [LARGE SCALE GENOMIC DNA]</scope>
    <source>
        <strain evidence="3 5">GFJ2</strain>
    </source>
</reference>
<dbReference type="Gene3D" id="3.30.450.150">
    <property type="entry name" value="Haem-degrading domain"/>
    <property type="match status" value="1"/>
</dbReference>
<evidence type="ECO:0000313" key="3">
    <source>
        <dbReference type="EMBL" id="APV34532.1"/>
    </source>
</evidence>
<reference evidence="4" key="2">
    <citation type="submission" date="2023-09" db="EMBL/GenBank/DDBJ databases">
        <title>Acinetobacter soli.</title>
        <authorList>
            <person name="Kim B."/>
            <person name="Kim D."/>
            <person name="Park D."/>
        </authorList>
    </citation>
    <scope>NUCLEOTIDE SEQUENCE</scope>
    <source>
        <strain evidence="4">2023.05</strain>
    </source>
</reference>
<keyword evidence="2" id="KW-0732">Signal</keyword>
<sequence length="161" mass="17294">MKKVIAGLTLALSMSSYSFAENVQLAKQYNLDLNTAEKLASNAEQACQQINKHLAVVVLDRGGQPLIIKRHETVGPHNALAAQKKAFTALSTKTPTTVFSQNARQNIESQNLTSFSELLLLGGGFPVLYQNEVVGAIGIAGSGGSKNDDWCAEQAIKMTFK</sequence>
<protein>
    <submittedName>
        <fullName evidence="4">Heme-binding protein</fullName>
    </submittedName>
</protein>
<evidence type="ECO:0000256" key="2">
    <source>
        <dbReference type="SAM" id="SignalP"/>
    </source>
</evidence>
<dbReference type="AlphaFoldDB" id="A0A1P8EE93"/>
<dbReference type="EMBL" id="CP016896">
    <property type="protein sequence ID" value="APV34532.1"/>
    <property type="molecule type" value="Genomic_DNA"/>
</dbReference>